<evidence type="ECO:0000313" key="2">
    <source>
        <dbReference type="EMBL" id="MED6166898.1"/>
    </source>
</evidence>
<sequence length="194" mass="22183">PTAPYWTGFDGPNCFWGGLGYDETTDDFLVVVGWRSSGYKTQWHYFSIRTNSWKEIEFGHLPPHVLPRTYSAVFCNGAIHWLAWKGPAKVIVIVAFDVARKQLSIMSLPMVSLPDVRDCLKWMLNLFGGCLGISYMMRDHKAGLWVMKEYNVESSWTKLNVVLPGDDVIYFLLCFTNGGEFVGMQFNNKLMKFS</sequence>
<dbReference type="PANTHER" id="PTHR31672:SF13">
    <property type="entry name" value="F-BOX PROTEIN CPR30-LIKE"/>
    <property type="match status" value="1"/>
</dbReference>
<dbReference type="Proteomes" id="UP001341840">
    <property type="component" value="Unassembled WGS sequence"/>
</dbReference>
<dbReference type="Pfam" id="PF08268">
    <property type="entry name" value="FBA_3"/>
    <property type="match status" value="1"/>
</dbReference>
<proteinExistence type="predicted"/>
<organism evidence="2 3">
    <name type="scientific">Stylosanthes scabra</name>
    <dbReference type="NCBI Taxonomy" id="79078"/>
    <lineage>
        <taxon>Eukaryota</taxon>
        <taxon>Viridiplantae</taxon>
        <taxon>Streptophyta</taxon>
        <taxon>Embryophyta</taxon>
        <taxon>Tracheophyta</taxon>
        <taxon>Spermatophyta</taxon>
        <taxon>Magnoliopsida</taxon>
        <taxon>eudicotyledons</taxon>
        <taxon>Gunneridae</taxon>
        <taxon>Pentapetalae</taxon>
        <taxon>rosids</taxon>
        <taxon>fabids</taxon>
        <taxon>Fabales</taxon>
        <taxon>Fabaceae</taxon>
        <taxon>Papilionoideae</taxon>
        <taxon>50 kb inversion clade</taxon>
        <taxon>dalbergioids sensu lato</taxon>
        <taxon>Dalbergieae</taxon>
        <taxon>Pterocarpus clade</taxon>
        <taxon>Stylosanthes</taxon>
    </lineage>
</organism>
<dbReference type="NCBIfam" id="TIGR01640">
    <property type="entry name" value="F_box_assoc_1"/>
    <property type="match status" value="1"/>
</dbReference>
<evidence type="ECO:0000313" key="3">
    <source>
        <dbReference type="Proteomes" id="UP001341840"/>
    </source>
</evidence>
<keyword evidence="3" id="KW-1185">Reference proteome</keyword>
<feature type="non-terminal residue" evidence="2">
    <location>
        <position position="194"/>
    </location>
</feature>
<name>A0ABU6V3Q6_9FABA</name>
<protein>
    <recommendedName>
        <fullName evidence="1">F-box associated beta-propeller type 3 domain-containing protein</fullName>
    </recommendedName>
</protein>
<dbReference type="PANTHER" id="PTHR31672">
    <property type="entry name" value="BNACNNG10540D PROTEIN"/>
    <property type="match status" value="1"/>
</dbReference>
<gene>
    <name evidence="2" type="ORF">PIB30_113839</name>
</gene>
<dbReference type="InterPro" id="IPR017451">
    <property type="entry name" value="F-box-assoc_interact_dom"/>
</dbReference>
<reference evidence="2 3" key="1">
    <citation type="journal article" date="2023" name="Plants (Basel)">
        <title>Bridging the Gap: Combining Genomics and Transcriptomics Approaches to Understand Stylosanthes scabra, an Orphan Legume from the Brazilian Caatinga.</title>
        <authorList>
            <person name="Ferreira-Neto J.R.C."/>
            <person name="da Silva M.D."/>
            <person name="Binneck E."/>
            <person name="de Melo N.F."/>
            <person name="da Silva R.H."/>
            <person name="de Melo A.L.T.M."/>
            <person name="Pandolfi V."/>
            <person name="Bustamante F.O."/>
            <person name="Brasileiro-Vidal A.C."/>
            <person name="Benko-Iseppon A.M."/>
        </authorList>
    </citation>
    <scope>NUCLEOTIDE SEQUENCE [LARGE SCALE GENOMIC DNA]</scope>
    <source>
        <tissue evidence="2">Leaves</tissue>
    </source>
</reference>
<evidence type="ECO:0000259" key="1">
    <source>
        <dbReference type="Pfam" id="PF08268"/>
    </source>
</evidence>
<dbReference type="InterPro" id="IPR013187">
    <property type="entry name" value="F-box-assoc_dom_typ3"/>
</dbReference>
<accession>A0ABU6V3Q6</accession>
<feature type="non-terminal residue" evidence="2">
    <location>
        <position position="1"/>
    </location>
</feature>
<dbReference type="InterPro" id="IPR050796">
    <property type="entry name" value="SCF_F-box_component"/>
</dbReference>
<feature type="domain" description="F-box associated beta-propeller type 3" evidence="1">
    <location>
        <begin position="19"/>
        <end position="187"/>
    </location>
</feature>
<dbReference type="EMBL" id="JASCZI010130504">
    <property type="protein sequence ID" value="MED6166898.1"/>
    <property type="molecule type" value="Genomic_DNA"/>
</dbReference>
<comment type="caution">
    <text evidence="2">The sequence shown here is derived from an EMBL/GenBank/DDBJ whole genome shotgun (WGS) entry which is preliminary data.</text>
</comment>